<dbReference type="OrthoDB" id="371687at2157"/>
<organism evidence="2 5">
    <name type="scientific">Cuniculiplasma divulgatum</name>
    <dbReference type="NCBI Taxonomy" id="1673428"/>
    <lineage>
        <taxon>Archaea</taxon>
        <taxon>Methanobacteriati</taxon>
        <taxon>Thermoplasmatota</taxon>
        <taxon>Thermoplasmata</taxon>
        <taxon>Thermoplasmatales</taxon>
        <taxon>Cuniculiplasmataceae</taxon>
        <taxon>Cuniculiplasma</taxon>
    </lineage>
</organism>
<dbReference type="KEGG" id="cdiv:CPM_0085"/>
<dbReference type="Proteomes" id="UP000195607">
    <property type="component" value="Chromosome I"/>
</dbReference>
<dbReference type="AlphaFoldDB" id="A0A1N5S7Z3"/>
<dbReference type="SUPFAM" id="SSF46785">
    <property type="entry name" value="Winged helix' DNA-binding domain"/>
    <property type="match status" value="1"/>
</dbReference>
<evidence type="ECO:0000313" key="4">
    <source>
        <dbReference type="Proteomes" id="UP000187822"/>
    </source>
</evidence>
<gene>
    <name evidence="3" type="ORF">CPM_0085</name>
    <name evidence="2" type="ORF">CSP5_0116</name>
</gene>
<evidence type="ECO:0000259" key="1">
    <source>
        <dbReference type="SMART" id="SM00418"/>
    </source>
</evidence>
<dbReference type="STRING" id="1673428.CPM_0085"/>
<reference evidence="3" key="2">
    <citation type="submission" date="2016-06" db="EMBL/GenBank/DDBJ databases">
        <authorList>
            <person name="Olsen C.W."/>
            <person name="Carey S."/>
            <person name="Hinshaw L."/>
            <person name="Karasin A.I."/>
        </authorList>
    </citation>
    <scope>NUCLEOTIDE SEQUENCE [LARGE SCALE GENOMIC DNA]</scope>
    <source>
        <strain evidence="3">PM4</strain>
    </source>
</reference>
<protein>
    <submittedName>
        <fullName evidence="2">ArsR family transcriptional regulator</fullName>
    </submittedName>
</protein>
<reference evidence="2 5" key="1">
    <citation type="submission" date="2016-04" db="EMBL/GenBank/DDBJ databases">
        <authorList>
            <person name="Evans L.H."/>
            <person name="Alamgir A."/>
            <person name="Owens N."/>
            <person name="Weber N.D."/>
            <person name="Virtaneva K."/>
            <person name="Barbian K."/>
            <person name="Babar A."/>
            <person name="Rosenke K."/>
        </authorList>
    </citation>
    <scope>NUCLEOTIDE SEQUENCE [LARGE SCALE GENOMIC DNA]</scope>
    <source>
        <strain evidence="2">S5</strain>
        <strain evidence="5">S5(T) (JCM 30642 \VKM B-2941)</strain>
    </source>
</reference>
<dbReference type="InterPro" id="IPR001845">
    <property type="entry name" value="HTH_ArsR_DNA-bd_dom"/>
</dbReference>
<dbReference type="Pfam" id="PF01022">
    <property type="entry name" value="HTH_5"/>
    <property type="match status" value="1"/>
</dbReference>
<dbReference type="CDD" id="cd00090">
    <property type="entry name" value="HTH_ARSR"/>
    <property type="match status" value="1"/>
</dbReference>
<dbReference type="InterPro" id="IPR011991">
    <property type="entry name" value="ArsR-like_HTH"/>
</dbReference>
<evidence type="ECO:0000313" key="3">
    <source>
        <dbReference type="EMBL" id="SJK83982.1"/>
    </source>
</evidence>
<evidence type="ECO:0000313" key="2">
    <source>
        <dbReference type="EMBL" id="SIM32090.1"/>
    </source>
</evidence>
<dbReference type="EMBL" id="LT671858">
    <property type="protein sequence ID" value="SIM32090.1"/>
    <property type="molecule type" value="Genomic_DNA"/>
</dbReference>
<keyword evidence="4" id="KW-1185">Reference proteome</keyword>
<dbReference type="InterPro" id="IPR036390">
    <property type="entry name" value="WH_DNA-bd_sf"/>
</dbReference>
<dbReference type="SMART" id="SM00418">
    <property type="entry name" value="HTH_ARSR"/>
    <property type="match status" value="1"/>
</dbReference>
<dbReference type="GO" id="GO:0003700">
    <property type="term" value="F:DNA-binding transcription factor activity"/>
    <property type="evidence" value="ECO:0007669"/>
    <property type="project" value="InterPro"/>
</dbReference>
<dbReference type="GeneID" id="41587424"/>
<dbReference type="Proteomes" id="UP000187822">
    <property type="component" value="Chromosome I"/>
</dbReference>
<evidence type="ECO:0000313" key="5">
    <source>
        <dbReference type="Proteomes" id="UP000195607"/>
    </source>
</evidence>
<dbReference type="RefSeq" id="WP_021789407.1">
    <property type="nucleotide sequence ID" value="NZ_LT671858.1"/>
</dbReference>
<feature type="domain" description="HTH arsR-type" evidence="1">
    <location>
        <begin position="8"/>
        <end position="92"/>
    </location>
</feature>
<dbReference type="InterPro" id="IPR036388">
    <property type="entry name" value="WH-like_DNA-bd_sf"/>
</dbReference>
<accession>A0A1N5S7Z3</accession>
<name>A0A1N5S7Z3_9ARCH</name>
<dbReference type="EMBL" id="LT719092">
    <property type="protein sequence ID" value="SJK83982.1"/>
    <property type="molecule type" value="Genomic_DNA"/>
</dbReference>
<dbReference type="Gene3D" id="1.10.10.10">
    <property type="entry name" value="Winged helix-like DNA-binding domain superfamily/Winged helix DNA-binding domain"/>
    <property type="match status" value="1"/>
</dbReference>
<reference evidence="4" key="3">
    <citation type="submission" date="2016-06" db="EMBL/GenBank/DDBJ databases">
        <authorList>
            <person name="Toshchakov V.S."/>
        </authorList>
    </citation>
    <scope>NUCLEOTIDE SEQUENCE [LARGE SCALE GENOMIC DNA]</scope>
    <source>
        <strain>PM4 (JCM 30641</strain>
        <strain evidence="4">\VKM B-2940)</strain>
    </source>
</reference>
<proteinExistence type="predicted"/>
<sequence>MPQDRLEKLFDVMSSQTKSHIIALLALSGKMTVTQISKHIKTSRSNLYQAISDLQEQGFVNPPDIVVRKNYVEKYYSLNDSAFNQTTAGEMNEEFKKMSPDKLRNLMATFLLSQSLNLKVIAQEIMSVSDEDMMRAVEDGTKSYLNLSFSTLSNDHFSTGVKKLKPFMDYVDTPENFKPEDTNEKKDGDHNMILVVAIPEYLLKSLRKMK</sequence>